<gene>
    <name evidence="1" type="ORF">HID58_048526</name>
</gene>
<dbReference type="Proteomes" id="UP000824890">
    <property type="component" value="Unassembled WGS sequence"/>
</dbReference>
<sequence length="183" mass="20640">MAERQAADVVLERGWRKVFTERGRRSFFRERLEKTLIKHKVLDEFLMFSLKPENHGKLKLDSYEGTMFLVNGGYISDFDIFVIAYDLEIKAGACLRITKCSEFEYCPTPMEHDRPSPAMASRNSKADASLSPHVFFDDVVPEICIDTVSDVVYNHGDISGGVSSSPKSESKVHGFIEKVPARG</sequence>
<accession>A0ABQ8B3D4</accession>
<reference evidence="1 2" key="1">
    <citation type="submission" date="2021-05" db="EMBL/GenBank/DDBJ databases">
        <title>Genome Assembly of Synthetic Allotetraploid Brassica napus Reveals Homoeologous Exchanges between Subgenomes.</title>
        <authorList>
            <person name="Davis J.T."/>
        </authorList>
    </citation>
    <scope>NUCLEOTIDE SEQUENCE [LARGE SCALE GENOMIC DNA]</scope>
    <source>
        <strain evidence="2">cv. Da-Ae</strain>
        <tissue evidence="1">Seedling</tissue>
    </source>
</reference>
<evidence type="ECO:0000313" key="2">
    <source>
        <dbReference type="Proteomes" id="UP000824890"/>
    </source>
</evidence>
<evidence type="ECO:0000313" key="1">
    <source>
        <dbReference type="EMBL" id="KAH0898958.1"/>
    </source>
</evidence>
<organism evidence="1 2">
    <name type="scientific">Brassica napus</name>
    <name type="common">Rape</name>
    <dbReference type="NCBI Taxonomy" id="3708"/>
    <lineage>
        <taxon>Eukaryota</taxon>
        <taxon>Viridiplantae</taxon>
        <taxon>Streptophyta</taxon>
        <taxon>Embryophyta</taxon>
        <taxon>Tracheophyta</taxon>
        <taxon>Spermatophyta</taxon>
        <taxon>Magnoliopsida</taxon>
        <taxon>eudicotyledons</taxon>
        <taxon>Gunneridae</taxon>
        <taxon>Pentapetalae</taxon>
        <taxon>rosids</taxon>
        <taxon>malvids</taxon>
        <taxon>Brassicales</taxon>
        <taxon>Brassicaceae</taxon>
        <taxon>Brassiceae</taxon>
        <taxon>Brassica</taxon>
    </lineage>
</organism>
<comment type="caution">
    <text evidence="1">The sequence shown here is derived from an EMBL/GenBank/DDBJ whole genome shotgun (WGS) entry which is preliminary data.</text>
</comment>
<protein>
    <submittedName>
        <fullName evidence="1">Uncharacterized protein</fullName>
    </submittedName>
</protein>
<proteinExistence type="predicted"/>
<keyword evidence="2" id="KW-1185">Reference proteome</keyword>
<name>A0ABQ8B3D4_BRANA</name>
<dbReference type="EMBL" id="JAGKQM010000012">
    <property type="protein sequence ID" value="KAH0898958.1"/>
    <property type="molecule type" value="Genomic_DNA"/>
</dbReference>